<dbReference type="PANTHER" id="PTHR19321:SF41">
    <property type="entry name" value="FASCETTO-RELATED"/>
    <property type="match status" value="1"/>
</dbReference>
<dbReference type="Proteomes" id="UP001497512">
    <property type="component" value="Chromosome 5"/>
</dbReference>
<gene>
    <name evidence="2" type="ORF">CSSPTR1EN2_LOCUS18169</name>
</gene>
<sequence length="124" mass="14120">DKHIGTLKEQLATIKPHLEALQRKKEDRAKQFVEVRRQIAHICVEIAGTQATTEFFVSGGDQDLTLRRLEECNAQLQTLQRERVSEKYHILLVGENLGLQTTSYDESSFIMCVGWGVIFGFLAE</sequence>
<evidence type="ECO:0000313" key="3">
    <source>
        <dbReference type="Proteomes" id="UP001497512"/>
    </source>
</evidence>
<evidence type="ECO:0000313" key="2">
    <source>
        <dbReference type="EMBL" id="CAK9226298.1"/>
    </source>
</evidence>
<dbReference type="EMBL" id="OZ019897">
    <property type="protein sequence ID" value="CAK9226298.1"/>
    <property type="molecule type" value="Genomic_DNA"/>
</dbReference>
<comment type="similarity">
    <text evidence="1">Belongs to the MAP65/ASE1 family.</text>
</comment>
<organism evidence="2 3">
    <name type="scientific">Sphagnum troendelagicum</name>
    <dbReference type="NCBI Taxonomy" id="128251"/>
    <lineage>
        <taxon>Eukaryota</taxon>
        <taxon>Viridiplantae</taxon>
        <taxon>Streptophyta</taxon>
        <taxon>Embryophyta</taxon>
        <taxon>Bryophyta</taxon>
        <taxon>Sphagnophytina</taxon>
        <taxon>Sphagnopsida</taxon>
        <taxon>Sphagnales</taxon>
        <taxon>Sphagnaceae</taxon>
        <taxon>Sphagnum</taxon>
    </lineage>
</organism>
<name>A0ABP0UP34_9BRYO</name>
<proteinExistence type="inferred from homology"/>
<reference evidence="2" key="1">
    <citation type="submission" date="2024-02" db="EMBL/GenBank/DDBJ databases">
        <authorList>
            <consortium name="ELIXIR-Norway"/>
            <consortium name="Elixir Norway"/>
        </authorList>
    </citation>
    <scope>NUCLEOTIDE SEQUENCE</scope>
</reference>
<protein>
    <submittedName>
        <fullName evidence="2">Uncharacterized protein</fullName>
    </submittedName>
</protein>
<dbReference type="PANTHER" id="PTHR19321">
    <property type="entry name" value="PROTEIN REGULATOR OF CYTOKINESIS 1 PRC1-RELATED"/>
    <property type="match status" value="1"/>
</dbReference>
<feature type="non-terminal residue" evidence="2">
    <location>
        <position position="1"/>
    </location>
</feature>
<evidence type="ECO:0000256" key="1">
    <source>
        <dbReference type="ARBA" id="ARBA00006187"/>
    </source>
</evidence>
<keyword evidence="3" id="KW-1185">Reference proteome</keyword>
<dbReference type="InterPro" id="IPR007145">
    <property type="entry name" value="MAP65_Ase1_PRC1"/>
</dbReference>
<dbReference type="Pfam" id="PF03999">
    <property type="entry name" value="MAP65_ASE1"/>
    <property type="match status" value="1"/>
</dbReference>
<accession>A0ABP0UP34</accession>